<sequence>MIKKNTKMKWAVLIFLVLIASLLTGRIYYVNQNVPKVQTEYYDENDSVSMDRGTGDETDTKLKNYIVKVESTQLMDKDEFDKKYKYTSAEETNEKNDAYYLVTVNIENKNKEDDNSFGVSLYSVLLLKENGYIILDEDAFKAVNPEMPGTSFALRGSSNMTMTLVYSLNAENGTKVKDGKVEYLKGLLVTETPVRKIIRLE</sequence>
<dbReference type="Pfam" id="PF16431">
    <property type="entry name" value="DUF5028"/>
    <property type="match status" value="1"/>
</dbReference>
<protein>
    <submittedName>
        <fullName evidence="1">DUF5028 domain-containing protein</fullName>
    </submittedName>
</protein>
<evidence type="ECO:0000313" key="2">
    <source>
        <dbReference type="Proteomes" id="UP000260773"/>
    </source>
</evidence>
<dbReference type="EMBL" id="QVEP01000003">
    <property type="protein sequence ID" value="RGB81895.1"/>
    <property type="molecule type" value="Genomic_DNA"/>
</dbReference>
<organism evidence="1 2">
    <name type="scientific">Coprococcus catus</name>
    <dbReference type="NCBI Taxonomy" id="116085"/>
    <lineage>
        <taxon>Bacteria</taxon>
        <taxon>Bacillati</taxon>
        <taxon>Bacillota</taxon>
        <taxon>Clostridia</taxon>
        <taxon>Lachnospirales</taxon>
        <taxon>Lachnospiraceae</taxon>
        <taxon>Coprococcus</taxon>
    </lineage>
</organism>
<reference evidence="1 2" key="1">
    <citation type="submission" date="2018-08" db="EMBL/GenBank/DDBJ databases">
        <title>A genome reference for cultivated species of the human gut microbiota.</title>
        <authorList>
            <person name="Zou Y."/>
            <person name="Xue W."/>
            <person name="Luo G."/>
        </authorList>
    </citation>
    <scope>NUCLEOTIDE SEQUENCE [LARGE SCALE GENOMIC DNA]</scope>
    <source>
        <strain evidence="1 2">AF45-17</strain>
    </source>
</reference>
<proteinExistence type="predicted"/>
<gene>
    <name evidence="1" type="ORF">DW070_01610</name>
</gene>
<name>A0A3E2TS94_9FIRM</name>
<dbReference type="AlphaFoldDB" id="A0A3E2TS94"/>
<evidence type="ECO:0000313" key="1">
    <source>
        <dbReference type="EMBL" id="RGB81895.1"/>
    </source>
</evidence>
<comment type="caution">
    <text evidence="1">The sequence shown here is derived from an EMBL/GenBank/DDBJ whole genome shotgun (WGS) entry which is preliminary data.</text>
</comment>
<accession>A0A3E2TS94</accession>
<dbReference type="InterPro" id="IPR032209">
    <property type="entry name" value="DUF5028"/>
</dbReference>
<dbReference type="Proteomes" id="UP000260773">
    <property type="component" value="Unassembled WGS sequence"/>
</dbReference>